<dbReference type="PANTHER" id="PTHR43482:SF1">
    <property type="entry name" value="PROTEIN AST1-RELATED"/>
    <property type="match status" value="1"/>
</dbReference>
<comment type="caution">
    <text evidence="3">The sequence shown here is derived from an EMBL/GenBank/DDBJ whole genome shotgun (WGS) entry which is preliminary data.</text>
</comment>
<dbReference type="Pfam" id="PF08240">
    <property type="entry name" value="ADH_N"/>
    <property type="match status" value="1"/>
</dbReference>
<feature type="compositionally biased region" description="Low complexity" evidence="1">
    <location>
        <begin position="353"/>
        <end position="363"/>
    </location>
</feature>
<accession>A0ABP8L869</accession>
<reference evidence="4" key="1">
    <citation type="journal article" date="2019" name="Int. J. Syst. Evol. Microbiol.">
        <title>The Global Catalogue of Microorganisms (GCM) 10K type strain sequencing project: providing services to taxonomists for standard genome sequencing and annotation.</title>
        <authorList>
            <consortium name="The Broad Institute Genomics Platform"/>
            <consortium name="The Broad Institute Genome Sequencing Center for Infectious Disease"/>
            <person name="Wu L."/>
            <person name="Ma J."/>
        </authorList>
    </citation>
    <scope>NUCLEOTIDE SEQUENCE [LARGE SCALE GENOMIC DNA]</scope>
    <source>
        <strain evidence="4">JCM 31890</strain>
    </source>
</reference>
<feature type="region of interest" description="Disordered" evidence="1">
    <location>
        <begin position="333"/>
        <end position="370"/>
    </location>
</feature>
<dbReference type="SMART" id="SM00829">
    <property type="entry name" value="PKS_ER"/>
    <property type="match status" value="1"/>
</dbReference>
<dbReference type="InterPro" id="IPR011032">
    <property type="entry name" value="GroES-like_sf"/>
</dbReference>
<dbReference type="Proteomes" id="UP001501788">
    <property type="component" value="Unassembled WGS sequence"/>
</dbReference>
<name>A0ABP8L869_9BURK</name>
<dbReference type="EMBL" id="BAABEX010000010">
    <property type="protein sequence ID" value="GAA4423582.1"/>
    <property type="molecule type" value="Genomic_DNA"/>
</dbReference>
<protein>
    <submittedName>
        <fullName evidence="3">NAD(P)-dependent alcohol dehydrogenase</fullName>
    </submittedName>
</protein>
<organism evidence="3 4">
    <name type="scientific">Acidovorax lacteus</name>
    <dbReference type="NCBI Taxonomy" id="1924988"/>
    <lineage>
        <taxon>Bacteria</taxon>
        <taxon>Pseudomonadati</taxon>
        <taxon>Pseudomonadota</taxon>
        <taxon>Betaproteobacteria</taxon>
        <taxon>Burkholderiales</taxon>
        <taxon>Comamonadaceae</taxon>
        <taxon>Acidovorax</taxon>
    </lineage>
</organism>
<dbReference type="SUPFAM" id="SSF51735">
    <property type="entry name" value="NAD(P)-binding Rossmann-fold domains"/>
    <property type="match status" value="1"/>
</dbReference>
<dbReference type="InterPro" id="IPR036291">
    <property type="entry name" value="NAD(P)-bd_dom_sf"/>
</dbReference>
<dbReference type="InterPro" id="IPR020843">
    <property type="entry name" value="ER"/>
</dbReference>
<proteinExistence type="predicted"/>
<dbReference type="Gene3D" id="3.40.50.720">
    <property type="entry name" value="NAD(P)-binding Rossmann-like Domain"/>
    <property type="match status" value="1"/>
</dbReference>
<dbReference type="InterPro" id="IPR052585">
    <property type="entry name" value="Lipid_raft_assoc_Zn_ADH"/>
</dbReference>
<dbReference type="PANTHER" id="PTHR43482">
    <property type="entry name" value="PROTEIN AST1-RELATED"/>
    <property type="match status" value="1"/>
</dbReference>
<evidence type="ECO:0000313" key="3">
    <source>
        <dbReference type="EMBL" id="GAA4423582.1"/>
    </source>
</evidence>
<keyword evidence="4" id="KW-1185">Reference proteome</keyword>
<evidence type="ECO:0000313" key="4">
    <source>
        <dbReference type="Proteomes" id="UP001501788"/>
    </source>
</evidence>
<dbReference type="Pfam" id="PF13602">
    <property type="entry name" value="ADH_zinc_N_2"/>
    <property type="match status" value="1"/>
</dbReference>
<sequence>MRAIVCTRYGAPDVLEWADLPTPEPAPHELRVRVLTTTVNSADWRVRARALPPGFGLLGRLALGWRGPRRPVLGSEFAGIVDAVGPAVRRFRVGDAVFGFSGGRMGCHAEYVCVAEHGPVAAIPQRLGLEHAAAMCFGGSTMLDFYRRARLGAGEHVLVLGASGTVGTAAVQLARILGARVTAACSAPRRALMHRLGAQQCIDPHAEPMAQQTERYDVVVDCHGGRGVVPLLQLLNPGGRLLLLTATLAELLAAPWLGRLQGLRVVAGPAEERADDVQELARLSALGLYTPVVGAVLPWSAFREAHARVEDGHKCGSLVLRVEPLDDATAPIHKQALPPNARPTRPDTAGNIAPAAPAEAHAPCTLPPTR</sequence>
<dbReference type="SUPFAM" id="SSF50129">
    <property type="entry name" value="GroES-like"/>
    <property type="match status" value="1"/>
</dbReference>
<evidence type="ECO:0000256" key="1">
    <source>
        <dbReference type="SAM" id="MobiDB-lite"/>
    </source>
</evidence>
<feature type="domain" description="Enoyl reductase (ER)" evidence="2">
    <location>
        <begin position="10"/>
        <end position="320"/>
    </location>
</feature>
<dbReference type="InterPro" id="IPR013154">
    <property type="entry name" value="ADH-like_N"/>
</dbReference>
<dbReference type="RefSeq" id="WP_345063072.1">
    <property type="nucleotide sequence ID" value="NZ_BAABEX010000010.1"/>
</dbReference>
<gene>
    <name evidence="3" type="ORF">GCM10023090_15930</name>
</gene>
<dbReference type="Gene3D" id="3.90.180.10">
    <property type="entry name" value="Medium-chain alcohol dehydrogenases, catalytic domain"/>
    <property type="match status" value="1"/>
</dbReference>
<evidence type="ECO:0000259" key="2">
    <source>
        <dbReference type="SMART" id="SM00829"/>
    </source>
</evidence>
<dbReference type="CDD" id="cd08267">
    <property type="entry name" value="MDR1"/>
    <property type="match status" value="1"/>
</dbReference>